<dbReference type="Proteomes" id="UP000295021">
    <property type="component" value="Unassembled WGS sequence"/>
</dbReference>
<organism evidence="2 3">
    <name type="scientific">Rhizobium laguerreae</name>
    <dbReference type="NCBI Taxonomy" id="1076926"/>
    <lineage>
        <taxon>Bacteria</taxon>
        <taxon>Pseudomonadati</taxon>
        <taxon>Pseudomonadota</taxon>
        <taxon>Alphaproteobacteria</taxon>
        <taxon>Hyphomicrobiales</taxon>
        <taxon>Rhizobiaceae</taxon>
        <taxon>Rhizobium/Agrobacterium group</taxon>
        <taxon>Rhizobium</taxon>
    </lineage>
</organism>
<feature type="region of interest" description="Disordered" evidence="1">
    <location>
        <begin position="84"/>
        <end position="103"/>
    </location>
</feature>
<gene>
    <name evidence="2" type="ORF">EV131_113168</name>
</gene>
<dbReference type="RefSeq" id="WP_132613619.1">
    <property type="nucleotide sequence ID" value="NZ_JAAXQZ010000021.1"/>
</dbReference>
<name>A0AAJ3E0L2_9HYPH</name>
<reference evidence="2 3" key="1">
    <citation type="submission" date="2019-03" db="EMBL/GenBank/DDBJ databases">
        <title>Genomic Encyclopedia of Type Strains, Phase IV (KMG-V): Genome sequencing to study the core and pangenomes of soil and plant-associated prokaryotes.</title>
        <authorList>
            <person name="Whitman W."/>
        </authorList>
    </citation>
    <scope>NUCLEOTIDE SEQUENCE [LARGE SCALE GENOMIC DNA]</scope>
    <source>
        <strain evidence="2 3">FB403</strain>
    </source>
</reference>
<comment type="caution">
    <text evidence="2">The sequence shown here is derived from an EMBL/GenBank/DDBJ whole genome shotgun (WGS) entry which is preliminary data.</text>
</comment>
<evidence type="ECO:0000313" key="3">
    <source>
        <dbReference type="Proteomes" id="UP000295021"/>
    </source>
</evidence>
<accession>A0AAJ3E0L2</accession>
<evidence type="ECO:0000313" key="2">
    <source>
        <dbReference type="EMBL" id="TCU19568.1"/>
    </source>
</evidence>
<evidence type="ECO:0008006" key="4">
    <source>
        <dbReference type="Google" id="ProtNLM"/>
    </source>
</evidence>
<proteinExistence type="predicted"/>
<dbReference type="AlphaFoldDB" id="A0AAJ3E0L2"/>
<sequence length="103" mass="11581">MLSPVDFPAERIQQILNSAVDTGIITLDANGNITSWSKCAERVSVILSVLEVWRSNALRRLRLASHVTSLNRFSDATCLERADANRRSHQWSRPRTTMKTNSA</sequence>
<feature type="compositionally biased region" description="Polar residues" evidence="1">
    <location>
        <begin position="93"/>
        <end position="103"/>
    </location>
</feature>
<dbReference type="EMBL" id="SMBI01000013">
    <property type="protein sequence ID" value="TCU19568.1"/>
    <property type="molecule type" value="Genomic_DNA"/>
</dbReference>
<protein>
    <recommendedName>
        <fullName evidence="4">PAS domain-containing protein</fullName>
    </recommendedName>
</protein>
<evidence type="ECO:0000256" key="1">
    <source>
        <dbReference type="SAM" id="MobiDB-lite"/>
    </source>
</evidence>